<protein>
    <recommendedName>
        <fullName evidence="4">Glycosyl hydrolase family 59 catalytic domain-containing protein</fullName>
    </recommendedName>
</protein>
<dbReference type="SUPFAM" id="SSF51445">
    <property type="entry name" value="(Trans)glycosidases"/>
    <property type="match status" value="1"/>
</dbReference>
<evidence type="ECO:0000313" key="6">
    <source>
        <dbReference type="Proteomes" id="UP000677305"/>
    </source>
</evidence>
<comment type="similarity">
    <text evidence="1">Belongs to the glycosyl hydrolase 30 family.</text>
</comment>
<organism evidence="5 6">
    <name type="scientific">Vallitalea guaymasensis</name>
    <dbReference type="NCBI Taxonomy" id="1185412"/>
    <lineage>
        <taxon>Bacteria</taxon>
        <taxon>Bacillati</taxon>
        <taxon>Bacillota</taxon>
        <taxon>Clostridia</taxon>
        <taxon>Lachnospirales</taxon>
        <taxon>Vallitaleaceae</taxon>
        <taxon>Vallitalea</taxon>
    </lineage>
</organism>
<keyword evidence="6" id="KW-1185">Reference proteome</keyword>
<dbReference type="Gene3D" id="3.20.20.80">
    <property type="entry name" value="Glycosidases"/>
    <property type="match status" value="1"/>
</dbReference>
<dbReference type="PANTHER" id="PTHR11069:SF38">
    <property type="entry name" value="GLUCURONOXYLANASE XYNC"/>
    <property type="match status" value="1"/>
</dbReference>
<dbReference type="Pfam" id="PF02057">
    <property type="entry name" value="Glyco_hydro_59"/>
    <property type="match status" value="1"/>
</dbReference>
<evidence type="ECO:0000256" key="1">
    <source>
        <dbReference type="ARBA" id="ARBA00005382"/>
    </source>
</evidence>
<dbReference type="InterPro" id="IPR049161">
    <property type="entry name" value="GH59_cat"/>
</dbReference>
<evidence type="ECO:0000259" key="4">
    <source>
        <dbReference type="Pfam" id="PF02057"/>
    </source>
</evidence>
<evidence type="ECO:0000313" key="5">
    <source>
        <dbReference type="EMBL" id="QUH30730.1"/>
    </source>
</evidence>
<dbReference type="EMBL" id="CP058561">
    <property type="protein sequence ID" value="QUH30730.1"/>
    <property type="molecule type" value="Genomic_DNA"/>
</dbReference>
<dbReference type="GO" id="GO:0006665">
    <property type="term" value="P:sphingolipid metabolic process"/>
    <property type="evidence" value="ECO:0007669"/>
    <property type="project" value="InterPro"/>
</dbReference>
<gene>
    <name evidence="5" type="ORF">HYG85_18115</name>
</gene>
<dbReference type="RefSeq" id="WP_212690863.1">
    <property type="nucleotide sequence ID" value="NZ_CP058561.1"/>
</dbReference>
<accession>A0A8J8SDP9</accession>
<dbReference type="SUPFAM" id="SSF51011">
    <property type="entry name" value="Glycosyl hydrolase domain"/>
    <property type="match status" value="1"/>
</dbReference>
<dbReference type="Gene3D" id="2.60.40.1180">
    <property type="entry name" value="Golgi alpha-mannosidase II"/>
    <property type="match status" value="1"/>
</dbReference>
<dbReference type="AlphaFoldDB" id="A0A8J8SDP9"/>
<dbReference type="InterPro" id="IPR013780">
    <property type="entry name" value="Glyco_hydro_b"/>
</dbReference>
<dbReference type="GO" id="GO:0016020">
    <property type="term" value="C:membrane"/>
    <property type="evidence" value="ECO:0007669"/>
    <property type="project" value="GOC"/>
</dbReference>
<dbReference type="Proteomes" id="UP000677305">
    <property type="component" value="Chromosome"/>
</dbReference>
<evidence type="ECO:0000256" key="3">
    <source>
        <dbReference type="ARBA" id="ARBA00022801"/>
    </source>
</evidence>
<evidence type="ECO:0000256" key="2">
    <source>
        <dbReference type="ARBA" id="ARBA00022729"/>
    </source>
</evidence>
<dbReference type="PANTHER" id="PTHR11069">
    <property type="entry name" value="GLUCOSYLCERAMIDASE"/>
    <property type="match status" value="1"/>
</dbReference>
<keyword evidence="2" id="KW-0732">Signal</keyword>
<dbReference type="InterPro" id="IPR001139">
    <property type="entry name" value="Glyco_hydro_30"/>
</dbReference>
<keyword evidence="3" id="KW-0378">Hydrolase</keyword>
<sequence>MRLKWRRFLVLFLVFGLMLTITKPYTNSLASNFITIYWEDEKQEIDGFGFSGADWSHIPYQLQEPERTEVMDLLFNIDDGIGASICRSEIHPEYSPALGEYDFVSIKPEQLWYIKEAEARGVDKQIATAWTPPAFMKTNNSQTHGGYLIEEYYNDFADLLSEFVVQFEQLHGIDFYAVSMCNEPNASIFLNWNSCSWKGEQIKTFIKDYMKPAFVAKGIDDTKFIIAEPSWWSESLMEPSLNDPVTCDMIDIVGSHQYQLSPSKFTTAFSKGKKVWQTEVCDPGHFDAGIGEGLRWAKNIHEFMVDAEASAYLYWQGVMREGSEGLICTNSDFTDYVMTKRYYTFGHYSKFIRPGYVRIGTSDTGISDTYISAYKNKETGDFAIVAINDTDKIQQFDLLADGFSADKLTPYITDDTLDMQKGSQVPYNDGTYYIALPPKSVVTYVGKENSNTLTDVEVIEDNLDDWSMVYSKSEGWFLDSSNSEYFEGDLSRAARNSGKNEELVYYFDGKDINFFEVKLFQYWYFDALSFYASEDNMSWIEIPHSSYPREWQGSRWYKMAHIPRYIPEGTKYIKVKLTDNSTWEKQISKIKFILSE</sequence>
<dbReference type="KEGG" id="vgu:HYG85_18115"/>
<feature type="domain" description="Glycosyl hydrolase family 59 catalytic" evidence="4">
    <location>
        <begin position="51"/>
        <end position="319"/>
    </location>
</feature>
<name>A0A8J8SDP9_9FIRM</name>
<proteinExistence type="inferred from homology"/>
<dbReference type="InterPro" id="IPR017853">
    <property type="entry name" value="GH"/>
</dbReference>
<dbReference type="GO" id="GO:0004348">
    <property type="term" value="F:glucosylceramidase activity"/>
    <property type="evidence" value="ECO:0007669"/>
    <property type="project" value="InterPro"/>
</dbReference>
<reference evidence="5 6" key="1">
    <citation type="submission" date="2020-07" db="EMBL/GenBank/DDBJ databases">
        <title>Vallitalea guaymasensis genome.</title>
        <authorList>
            <person name="Postec A."/>
        </authorList>
    </citation>
    <scope>NUCLEOTIDE SEQUENCE [LARGE SCALE GENOMIC DNA]</scope>
    <source>
        <strain evidence="5 6">Ra1766G1</strain>
    </source>
</reference>